<dbReference type="Pfam" id="PF00107">
    <property type="entry name" value="ADH_zinc_N"/>
    <property type="match status" value="1"/>
</dbReference>
<dbReference type="Gene3D" id="3.40.50.720">
    <property type="entry name" value="NAD(P)-binding Rossmann-like Domain"/>
    <property type="match status" value="1"/>
</dbReference>
<dbReference type="AlphaFoldDB" id="A0A1Q6A266"/>
<keyword evidence="4" id="KW-1185">Reference proteome</keyword>
<dbReference type="InterPro" id="IPR036291">
    <property type="entry name" value="NAD(P)-bd_dom_sf"/>
</dbReference>
<dbReference type="InterPro" id="IPR020843">
    <property type="entry name" value="ER"/>
</dbReference>
<evidence type="ECO:0000256" key="1">
    <source>
        <dbReference type="ARBA" id="ARBA00023002"/>
    </source>
</evidence>
<keyword evidence="1" id="KW-0560">Oxidoreductase</keyword>
<dbReference type="GO" id="GO:0016628">
    <property type="term" value="F:oxidoreductase activity, acting on the CH-CH group of donors, NAD or NADP as acceptor"/>
    <property type="evidence" value="ECO:0007669"/>
    <property type="project" value="InterPro"/>
</dbReference>
<dbReference type="Proteomes" id="UP000186720">
    <property type="component" value="Unassembled WGS sequence"/>
</dbReference>
<evidence type="ECO:0000313" key="4">
    <source>
        <dbReference type="Proteomes" id="UP000186720"/>
    </source>
</evidence>
<reference evidence="3 4" key="1">
    <citation type="submission" date="2016-11" db="EMBL/GenBank/DDBJ databases">
        <title>Whole Genome Sequencing of Mucilaginibacter polytrichastri RG4-7(T) isolated from the moss sample.</title>
        <authorList>
            <person name="Li Y."/>
        </authorList>
    </citation>
    <scope>NUCLEOTIDE SEQUENCE [LARGE SCALE GENOMIC DNA]</scope>
    <source>
        <strain evidence="3 4">RG4-7</strain>
    </source>
</reference>
<dbReference type="SUPFAM" id="SSF51735">
    <property type="entry name" value="NAD(P)-binding Rossmann-fold domains"/>
    <property type="match status" value="1"/>
</dbReference>
<dbReference type="CDD" id="cd05288">
    <property type="entry name" value="PGDH"/>
    <property type="match status" value="1"/>
</dbReference>
<dbReference type="PANTHER" id="PTHR43205">
    <property type="entry name" value="PROSTAGLANDIN REDUCTASE"/>
    <property type="match status" value="1"/>
</dbReference>
<sequence>MVFNQSNDMKSKIIKLAHAPHGLPRVTDFKLEEEPMVGVAENELWLKPLYFSVDPYLRAAMAGEHPPLLHPGDVIVSRAIAEVIESTHKGFKIGDIVTGYMEWRNNMIRNTDGLNLIEISELPLSAYLGVLGTTGLSAYFALKEIGKPKQGETIVVSGAAGAVGSIAGQIGKLLGCRVIGIVGNDEKANYIQSELGFDGAINYKTTPNIEAAIIGLCKDGVDVYFDNVGGEISDGVIARMNNYGRVVVCGSIANYNDTAISMGPRLLPQVVFKKLLIQGFLIGDYKDRFAEGRAVLQQWLKDGKIKNMETIVNDFDKLPEAFIGLFTGKNEGKMIVKI</sequence>
<dbReference type="SMART" id="SM00829">
    <property type="entry name" value="PKS_ER"/>
    <property type="match status" value="1"/>
</dbReference>
<gene>
    <name evidence="3" type="ORF">RG47T_3570</name>
</gene>
<comment type="caution">
    <text evidence="3">The sequence shown here is derived from an EMBL/GenBank/DDBJ whole genome shotgun (WGS) entry which is preliminary data.</text>
</comment>
<dbReference type="InterPro" id="IPR013149">
    <property type="entry name" value="ADH-like_C"/>
</dbReference>
<dbReference type="InterPro" id="IPR045010">
    <property type="entry name" value="MDR_fam"/>
</dbReference>
<dbReference type="InterPro" id="IPR041694">
    <property type="entry name" value="ADH_N_2"/>
</dbReference>
<dbReference type="SUPFAM" id="SSF50129">
    <property type="entry name" value="GroES-like"/>
    <property type="match status" value="1"/>
</dbReference>
<evidence type="ECO:0000259" key="2">
    <source>
        <dbReference type="SMART" id="SM00829"/>
    </source>
</evidence>
<dbReference type="FunFam" id="3.40.50.720:FF:000121">
    <property type="entry name" value="Prostaglandin reductase 2"/>
    <property type="match status" value="1"/>
</dbReference>
<dbReference type="Gene3D" id="3.90.180.10">
    <property type="entry name" value="Medium-chain alcohol dehydrogenases, catalytic domain"/>
    <property type="match status" value="1"/>
</dbReference>
<dbReference type="Pfam" id="PF16884">
    <property type="entry name" value="ADH_N_2"/>
    <property type="match status" value="1"/>
</dbReference>
<accession>A0A1Q6A266</accession>
<name>A0A1Q6A266_9SPHI</name>
<feature type="domain" description="Enoyl reductase (ER)" evidence="2">
    <location>
        <begin position="22"/>
        <end position="336"/>
    </location>
</feature>
<protein>
    <submittedName>
        <fullName evidence="3">Putative NADP-dependent oxidoreductase yfmJ</fullName>
    </submittedName>
</protein>
<dbReference type="STRING" id="1302689.RG47T_3570"/>
<organism evidence="3 4">
    <name type="scientific">Mucilaginibacter polytrichastri</name>
    <dbReference type="NCBI Taxonomy" id="1302689"/>
    <lineage>
        <taxon>Bacteria</taxon>
        <taxon>Pseudomonadati</taxon>
        <taxon>Bacteroidota</taxon>
        <taxon>Sphingobacteriia</taxon>
        <taxon>Sphingobacteriales</taxon>
        <taxon>Sphingobacteriaceae</taxon>
        <taxon>Mucilaginibacter</taxon>
    </lineage>
</organism>
<proteinExistence type="predicted"/>
<dbReference type="InterPro" id="IPR011032">
    <property type="entry name" value="GroES-like_sf"/>
</dbReference>
<dbReference type="EMBL" id="MPPL01000001">
    <property type="protein sequence ID" value="OKS88106.1"/>
    <property type="molecule type" value="Genomic_DNA"/>
</dbReference>
<dbReference type="PANTHER" id="PTHR43205:SF7">
    <property type="entry name" value="PROSTAGLANDIN REDUCTASE 1"/>
    <property type="match status" value="1"/>
</dbReference>
<evidence type="ECO:0000313" key="3">
    <source>
        <dbReference type="EMBL" id="OKS88106.1"/>
    </source>
</evidence>